<keyword evidence="5 6" id="KW-0472">Membrane</keyword>
<dbReference type="EMBL" id="CP147404">
    <property type="protein sequence ID" value="WXB94114.1"/>
    <property type="molecule type" value="Genomic_DNA"/>
</dbReference>
<comment type="similarity">
    <text evidence="2 6">Belongs to the GerABKA family.</text>
</comment>
<dbReference type="Proteomes" id="UP001387364">
    <property type="component" value="Chromosome"/>
</dbReference>
<evidence type="ECO:0000256" key="1">
    <source>
        <dbReference type="ARBA" id="ARBA00004141"/>
    </source>
</evidence>
<keyword evidence="4 7" id="KW-1133">Transmembrane helix</keyword>
<evidence type="ECO:0000256" key="2">
    <source>
        <dbReference type="ARBA" id="ARBA00005278"/>
    </source>
</evidence>
<evidence type="ECO:0000256" key="6">
    <source>
        <dbReference type="PIRNR" id="PIRNR005690"/>
    </source>
</evidence>
<dbReference type="Pfam" id="PF03323">
    <property type="entry name" value="GerA"/>
    <property type="match status" value="1"/>
</dbReference>
<organism evidence="8 9">
    <name type="scientific">Bacillus kandeliae</name>
    <dbReference type="NCBI Taxonomy" id="3129297"/>
    <lineage>
        <taxon>Bacteria</taxon>
        <taxon>Bacillati</taxon>
        <taxon>Bacillota</taxon>
        <taxon>Bacilli</taxon>
        <taxon>Bacillales</taxon>
        <taxon>Bacillaceae</taxon>
        <taxon>Bacillus</taxon>
    </lineage>
</organism>
<keyword evidence="3 7" id="KW-0812">Transmembrane</keyword>
<evidence type="ECO:0000256" key="5">
    <source>
        <dbReference type="ARBA" id="ARBA00023136"/>
    </source>
</evidence>
<name>A0ABZ2N995_9BACI</name>
<dbReference type="PANTHER" id="PTHR22550">
    <property type="entry name" value="SPORE GERMINATION PROTEIN"/>
    <property type="match status" value="1"/>
</dbReference>
<dbReference type="InterPro" id="IPR004995">
    <property type="entry name" value="Spore_Ger"/>
</dbReference>
<evidence type="ECO:0000256" key="4">
    <source>
        <dbReference type="ARBA" id="ARBA00022989"/>
    </source>
</evidence>
<comment type="subcellular location">
    <subcellularLocation>
        <location evidence="6">Cell membrane</location>
    </subcellularLocation>
    <subcellularLocation>
        <location evidence="1">Membrane</location>
        <topology evidence="1">Multi-pass membrane protein</topology>
    </subcellularLocation>
</comment>
<proteinExistence type="inferred from homology"/>
<keyword evidence="9" id="KW-1185">Reference proteome</keyword>
<dbReference type="InterPro" id="IPR050768">
    <property type="entry name" value="UPF0353/GerABKA_families"/>
</dbReference>
<reference evidence="8 9" key="1">
    <citation type="submission" date="2024-02" db="EMBL/GenBank/DDBJ databases">
        <title>Seven novel Bacillus-like species.</title>
        <authorList>
            <person name="Liu G."/>
        </authorList>
    </citation>
    <scope>NUCLEOTIDE SEQUENCE [LARGE SCALE GENOMIC DNA]</scope>
    <source>
        <strain evidence="8 9">FJAT-52991</strain>
    </source>
</reference>
<accession>A0ABZ2N995</accession>
<evidence type="ECO:0000256" key="7">
    <source>
        <dbReference type="SAM" id="Phobius"/>
    </source>
</evidence>
<dbReference type="PIRSF" id="PIRSF005690">
    <property type="entry name" value="GerBA"/>
    <property type="match status" value="1"/>
</dbReference>
<evidence type="ECO:0000313" key="9">
    <source>
        <dbReference type="Proteomes" id="UP001387364"/>
    </source>
</evidence>
<gene>
    <name evidence="8" type="ORF">WDJ61_05665</name>
</gene>
<feature type="transmembrane region" description="Helical" evidence="7">
    <location>
        <begin position="396"/>
        <end position="415"/>
    </location>
</feature>
<sequence length="505" mass="56262">MKFKQISFKKAKKLAAITKEQKKEKSKPAINEQTLRETFKQCSDVVFSHLQFDEERVTLIYCSGLVSTDMLYKTVPRKLEEFLKNPPSEFTEDWMQSLKLPTLQVVTNNEKAEMDIFSGKLLLIFHSGAVIYSVDISDRPQRDTEESTMEITVKGPRDNFIEDIIVNHALIRKRLRTTSLRSETLEIGKRSKTKVALLYMDDIIDQQVLDEIKTKITAIDVDGVYSGTQLEELINDSPYFLFPRHAYTGRPDFAVQSLLSGRFILLIDGVSYASIMPVNLFSLLKTAEDSETNYVYNASERLIRVVGIAVAAFLPGFWVALTSFHQNQVPLTLLATVIESRRGVPFPTAMEALLMLILFEVFREAGMRLPLSVGQTLSVIGGLIIGDAAIRAGLTSPAMLVVIAASTIATFTLVNQTLVGTVSLIRFFVITLVALFGLFGFFVSIFLIGTCVANIHSFGVPYLHVASEMSFKNTLKTLLKLPAQLDNKRISAMNLQDKTKGGGSS</sequence>
<dbReference type="RefSeq" id="WP_338753719.1">
    <property type="nucleotide sequence ID" value="NZ_CP147404.1"/>
</dbReference>
<protein>
    <submittedName>
        <fullName evidence="8">Spore germination protein</fullName>
    </submittedName>
</protein>
<evidence type="ECO:0000313" key="8">
    <source>
        <dbReference type="EMBL" id="WXB94114.1"/>
    </source>
</evidence>
<evidence type="ECO:0000256" key="3">
    <source>
        <dbReference type="ARBA" id="ARBA00022692"/>
    </source>
</evidence>
<dbReference type="PANTHER" id="PTHR22550:SF5">
    <property type="entry name" value="LEUCINE ZIPPER PROTEIN 4"/>
    <property type="match status" value="1"/>
</dbReference>
<feature type="transmembrane region" description="Helical" evidence="7">
    <location>
        <begin position="344"/>
        <end position="362"/>
    </location>
</feature>
<feature type="transmembrane region" description="Helical" evidence="7">
    <location>
        <begin position="302"/>
        <end position="324"/>
    </location>
</feature>
<feature type="transmembrane region" description="Helical" evidence="7">
    <location>
        <begin position="369"/>
        <end position="390"/>
    </location>
</feature>
<feature type="transmembrane region" description="Helical" evidence="7">
    <location>
        <begin position="427"/>
        <end position="448"/>
    </location>
</feature>